<dbReference type="Pfam" id="PF00005">
    <property type="entry name" value="ABC_tran"/>
    <property type="match status" value="1"/>
</dbReference>
<accession>A0A428XT83</accession>
<dbReference type="PANTHER" id="PTHR24220">
    <property type="entry name" value="IMPORT ATP-BINDING PROTEIN"/>
    <property type="match status" value="1"/>
</dbReference>
<reference evidence="4 5" key="1">
    <citation type="submission" date="2018-05" db="EMBL/GenBank/DDBJ databases">
        <title>Evolution of GPA BGCs.</title>
        <authorList>
            <person name="Waglechner N."/>
            <person name="Wright G.D."/>
        </authorList>
    </citation>
    <scope>NUCLEOTIDE SEQUENCE [LARGE SCALE GENOMIC DNA]</scope>
    <source>
        <strain evidence="4 5">A82846</strain>
    </source>
</reference>
<dbReference type="GO" id="GO:0016887">
    <property type="term" value="F:ATP hydrolysis activity"/>
    <property type="evidence" value="ECO:0007669"/>
    <property type="project" value="InterPro"/>
</dbReference>
<dbReference type="OrthoDB" id="3676073at2"/>
<protein>
    <submittedName>
        <fullName evidence="4">ABC transporter ATP-binding protein</fullName>
    </submittedName>
</protein>
<evidence type="ECO:0000259" key="3">
    <source>
        <dbReference type="PROSITE" id="PS50893"/>
    </source>
</evidence>
<keyword evidence="1" id="KW-0547">Nucleotide-binding</keyword>
<dbReference type="InterPro" id="IPR003593">
    <property type="entry name" value="AAA+_ATPase"/>
</dbReference>
<dbReference type="PROSITE" id="PS50893">
    <property type="entry name" value="ABC_TRANSPORTER_2"/>
    <property type="match status" value="1"/>
</dbReference>
<dbReference type="InterPro" id="IPR015854">
    <property type="entry name" value="ABC_transpr_LolD-like"/>
</dbReference>
<evidence type="ECO:0000313" key="4">
    <source>
        <dbReference type="EMBL" id="RSM58472.1"/>
    </source>
</evidence>
<dbReference type="GO" id="GO:0005524">
    <property type="term" value="F:ATP binding"/>
    <property type="evidence" value="ECO:0007669"/>
    <property type="project" value="UniProtKB-KW"/>
</dbReference>
<evidence type="ECO:0000256" key="2">
    <source>
        <dbReference type="ARBA" id="ARBA00022840"/>
    </source>
</evidence>
<evidence type="ECO:0000256" key="1">
    <source>
        <dbReference type="ARBA" id="ARBA00022741"/>
    </source>
</evidence>
<proteinExistence type="predicted"/>
<evidence type="ECO:0000313" key="5">
    <source>
        <dbReference type="Proteomes" id="UP000287547"/>
    </source>
</evidence>
<dbReference type="Gene3D" id="3.40.50.300">
    <property type="entry name" value="P-loop containing nucleotide triphosphate hydrolases"/>
    <property type="match status" value="1"/>
</dbReference>
<dbReference type="PANTHER" id="PTHR24220:SF685">
    <property type="entry name" value="ABC TRANSPORTER RELATED"/>
    <property type="match status" value="1"/>
</dbReference>
<dbReference type="Proteomes" id="UP000287547">
    <property type="component" value="Unassembled WGS sequence"/>
</dbReference>
<gene>
    <name evidence="4" type="ORF">DMH04_56130</name>
</gene>
<comment type="caution">
    <text evidence="4">The sequence shown here is derived from an EMBL/GenBank/DDBJ whole genome shotgun (WGS) entry which is preliminary data.</text>
</comment>
<dbReference type="GO" id="GO:0022857">
    <property type="term" value="F:transmembrane transporter activity"/>
    <property type="evidence" value="ECO:0007669"/>
    <property type="project" value="TreeGrafter"/>
</dbReference>
<dbReference type="InterPro" id="IPR027417">
    <property type="entry name" value="P-loop_NTPase"/>
</dbReference>
<dbReference type="RefSeq" id="WP_037254776.1">
    <property type="nucleotide sequence ID" value="NZ_QHKI01000141.1"/>
</dbReference>
<keyword evidence="2 4" id="KW-0067">ATP-binding</keyword>
<dbReference type="SUPFAM" id="SSF52540">
    <property type="entry name" value="P-loop containing nucleoside triphosphate hydrolases"/>
    <property type="match status" value="1"/>
</dbReference>
<dbReference type="EMBL" id="QHKI01000141">
    <property type="protein sequence ID" value="RSM58472.1"/>
    <property type="molecule type" value="Genomic_DNA"/>
</dbReference>
<name>A0A428XT83_KIBAR</name>
<dbReference type="SMART" id="SM00382">
    <property type="entry name" value="AAA"/>
    <property type="match status" value="1"/>
</dbReference>
<dbReference type="AlphaFoldDB" id="A0A428XT83"/>
<dbReference type="InterPro" id="IPR003439">
    <property type="entry name" value="ABC_transporter-like_ATP-bd"/>
</dbReference>
<feature type="domain" description="ABC transporter" evidence="3">
    <location>
        <begin position="5"/>
        <end position="232"/>
    </location>
</feature>
<sequence length="233" mass="24901">MSVAVGAAASVRGVVRARVLRGVDLEVPSGRLTAVVGKSGAGKTALLNCVGGLERPDRGTVHIGADRITGLADSALTKMRRDRIGFVFATCSLFPTLSVEQNIRISSELAGTQPEKQWFDTVVELLGLSLLLRTRPAALTAEQRQRVACARAFVNRPDVVLADEPTGELNRSESAALLGFLRMWVRKLGQSVLLATKDPYVAAHADHVLVLADGRITGEVSRPTVESVRAALR</sequence>
<organism evidence="4 5">
    <name type="scientific">Kibdelosporangium aridum</name>
    <dbReference type="NCBI Taxonomy" id="2030"/>
    <lineage>
        <taxon>Bacteria</taxon>
        <taxon>Bacillati</taxon>
        <taxon>Actinomycetota</taxon>
        <taxon>Actinomycetes</taxon>
        <taxon>Pseudonocardiales</taxon>
        <taxon>Pseudonocardiaceae</taxon>
        <taxon>Kibdelosporangium</taxon>
    </lineage>
</organism>
<dbReference type="GO" id="GO:0005886">
    <property type="term" value="C:plasma membrane"/>
    <property type="evidence" value="ECO:0007669"/>
    <property type="project" value="TreeGrafter"/>
</dbReference>